<evidence type="ECO:0000256" key="1">
    <source>
        <dbReference type="SAM" id="SignalP"/>
    </source>
</evidence>
<comment type="caution">
    <text evidence="2">The sequence shown here is derived from an EMBL/GenBank/DDBJ whole genome shotgun (WGS) entry which is preliminary data.</text>
</comment>
<name>A0AAN8EED9_9EURO</name>
<evidence type="ECO:0000313" key="2">
    <source>
        <dbReference type="EMBL" id="KAK5948687.1"/>
    </source>
</evidence>
<dbReference type="InterPro" id="IPR038084">
    <property type="entry name" value="PduO/GlcC-like_sf"/>
</dbReference>
<keyword evidence="1" id="KW-0732">Signal</keyword>
<accession>A0AAN8EED9</accession>
<evidence type="ECO:0000313" key="3">
    <source>
        <dbReference type="Proteomes" id="UP001316803"/>
    </source>
</evidence>
<reference evidence="2 3" key="1">
    <citation type="submission" date="2022-12" db="EMBL/GenBank/DDBJ databases">
        <title>Genomic features and morphological characterization of a novel Knufia sp. strain isolated from spacecraft assembly facility.</title>
        <authorList>
            <person name="Teixeira M."/>
            <person name="Chander A.M."/>
            <person name="Stajich J.E."/>
            <person name="Venkateswaran K."/>
        </authorList>
    </citation>
    <scope>NUCLEOTIDE SEQUENCE [LARGE SCALE GENOMIC DNA]</scope>
    <source>
        <strain evidence="2 3">FJI-L2-BK-P2</strain>
    </source>
</reference>
<dbReference type="InterPro" id="IPR005624">
    <property type="entry name" value="PduO/GlcC-like"/>
</dbReference>
<evidence type="ECO:0008006" key="4">
    <source>
        <dbReference type="Google" id="ProtNLM"/>
    </source>
</evidence>
<dbReference type="InterPro" id="IPR052517">
    <property type="entry name" value="GlcG_carb_metab_protein"/>
</dbReference>
<keyword evidence="3" id="KW-1185">Reference proteome</keyword>
<dbReference type="Gene3D" id="3.30.450.150">
    <property type="entry name" value="Haem-degrading domain"/>
    <property type="match status" value="1"/>
</dbReference>
<sequence length="176" mass="17972">MRFSAVLVTMLSSVATTSAQASAANNNYLGVSPAQRHVVNATQAQMVIDAAVQEAMNLSIPQNIAVSDPAGLLVAFHRMDSAYPGSIDISQKKARTVALFNGAMTTAQWYNVSQPGAPLYGIEETNNGLIVFGGGVPLVVGGIFIGAVGVSGGTVDQDVQCANAGARAIGGYIAGM</sequence>
<dbReference type="Proteomes" id="UP001316803">
    <property type="component" value="Unassembled WGS sequence"/>
</dbReference>
<dbReference type="Pfam" id="PF03928">
    <property type="entry name" value="HbpS-like"/>
    <property type="match status" value="1"/>
</dbReference>
<gene>
    <name evidence="2" type="ORF">OHC33_010290</name>
</gene>
<protein>
    <recommendedName>
        <fullName evidence="4">DUF336-domain-containing protein</fullName>
    </recommendedName>
</protein>
<dbReference type="EMBL" id="JAKLMC020000044">
    <property type="protein sequence ID" value="KAK5948687.1"/>
    <property type="molecule type" value="Genomic_DNA"/>
</dbReference>
<feature type="chain" id="PRO_5042966975" description="DUF336-domain-containing protein" evidence="1">
    <location>
        <begin position="20"/>
        <end position="176"/>
    </location>
</feature>
<dbReference type="PANTHER" id="PTHR34309:SF1">
    <property type="entry name" value="PROTEIN GLCG"/>
    <property type="match status" value="1"/>
</dbReference>
<organism evidence="2 3">
    <name type="scientific">Knufia fluminis</name>
    <dbReference type="NCBI Taxonomy" id="191047"/>
    <lineage>
        <taxon>Eukaryota</taxon>
        <taxon>Fungi</taxon>
        <taxon>Dikarya</taxon>
        <taxon>Ascomycota</taxon>
        <taxon>Pezizomycotina</taxon>
        <taxon>Eurotiomycetes</taxon>
        <taxon>Chaetothyriomycetidae</taxon>
        <taxon>Chaetothyriales</taxon>
        <taxon>Trichomeriaceae</taxon>
        <taxon>Knufia</taxon>
    </lineage>
</organism>
<dbReference type="AlphaFoldDB" id="A0AAN8EED9"/>
<dbReference type="SUPFAM" id="SSF143744">
    <property type="entry name" value="GlcG-like"/>
    <property type="match status" value="1"/>
</dbReference>
<dbReference type="PANTHER" id="PTHR34309">
    <property type="entry name" value="SLR1406 PROTEIN"/>
    <property type="match status" value="1"/>
</dbReference>
<proteinExistence type="predicted"/>
<feature type="signal peptide" evidence="1">
    <location>
        <begin position="1"/>
        <end position="19"/>
    </location>
</feature>